<dbReference type="GO" id="GO:0003677">
    <property type="term" value="F:DNA binding"/>
    <property type="evidence" value="ECO:0007669"/>
    <property type="project" value="InterPro"/>
</dbReference>
<reference evidence="3 4" key="1">
    <citation type="submission" date="2018-04" db="EMBL/GenBank/DDBJ databases">
        <title>Genomic Encyclopedia of Type Strains, Phase IV (KMG-IV): sequencing the most valuable type-strain genomes for metagenomic binning, comparative biology and taxonomic classification.</title>
        <authorList>
            <person name="Goeker M."/>
        </authorList>
    </citation>
    <scope>NUCLEOTIDE SEQUENCE [LARGE SCALE GENOMIC DNA]</scope>
    <source>
        <strain evidence="3 4">DSM 28795</strain>
    </source>
</reference>
<protein>
    <submittedName>
        <fullName evidence="3">Helix-turn-helix protein</fullName>
    </submittedName>
</protein>
<dbReference type="SUPFAM" id="SSF47413">
    <property type="entry name" value="lambda repressor-like DNA-binding domains"/>
    <property type="match status" value="1"/>
</dbReference>
<organism evidence="3 4">
    <name type="scientific">Convivina intestini</name>
    <dbReference type="NCBI Taxonomy" id="1505726"/>
    <lineage>
        <taxon>Bacteria</taxon>
        <taxon>Bacillati</taxon>
        <taxon>Bacillota</taxon>
        <taxon>Bacilli</taxon>
        <taxon>Lactobacillales</taxon>
        <taxon>Lactobacillaceae</taxon>
        <taxon>Convivina</taxon>
    </lineage>
</organism>
<dbReference type="RefSeq" id="WP_089938657.1">
    <property type="nucleotide sequence ID" value="NZ_CAKOEX010000004.1"/>
</dbReference>
<keyword evidence="2" id="KW-0812">Transmembrane</keyword>
<keyword evidence="2" id="KW-1133">Transmembrane helix</keyword>
<keyword evidence="4" id="KW-1185">Reference proteome</keyword>
<dbReference type="Proteomes" id="UP000245433">
    <property type="component" value="Unassembled WGS sequence"/>
</dbReference>
<dbReference type="PANTHER" id="PTHR34475:SF1">
    <property type="entry name" value="CYTOSKELETON PROTEIN RODZ"/>
    <property type="match status" value="1"/>
</dbReference>
<feature type="compositionally biased region" description="Low complexity" evidence="1">
    <location>
        <begin position="147"/>
        <end position="170"/>
    </location>
</feature>
<dbReference type="Pfam" id="PF13413">
    <property type="entry name" value="HTH_25"/>
    <property type="match status" value="1"/>
</dbReference>
<dbReference type="InterPro" id="IPR010982">
    <property type="entry name" value="Lambda_DNA-bd_dom_sf"/>
</dbReference>
<dbReference type="OrthoDB" id="9797543at2"/>
<keyword evidence="2" id="KW-0472">Membrane</keyword>
<comment type="caution">
    <text evidence="3">The sequence shown here is derived from an EMBL/GenBank/DDBJ whole genome shotgun (WGS) entry which is preliminary data.</text>
</comment>
<gene>
    <name evidence="3" type="ORF">C7384_105104</name>
</gene>
<dbReference type="EMBL" id="QEKT01000005">
    <property type="protein sequence ID" value="PVY84226.1"/>
    <property type="molecule type" value="Genomic_DNA"/>
</dbReference>
<feature type="transmembrane region" description="Helical" evidence="2">
    <location>
        <begin position="119"/>
        <end position="140"/>
    </location>
</feature>
<dbReference type="Gene3D" id="1.10.260.40">
    <property type="entry name" value="lambda repressor-like DNA-binding domains"/>
    <property type="match status" value="1"/>
</dbReference>
<evidence type="ECO:0000256" key="2">
    <source>
        <dbReference type="SAM" id="Phobius"/>
    </source>
</evidence>
<sequence>MSEVLTEAISQQLKDARQQQGLSLDELNQKTKIQTRYLKALEEGDTDTLPSAFYVRAFARRYAEAVGLNPDELLGESEESPIVPSDLSYAHRDDDGVVRAGVDHNESAKTRLMGWVPKIWVGLGILVGLLVVWLVITQLASSGKQSSSQSQVEVSSSSVSKASSSSSSSSSKKDEIQLGQAQANAQQLTTTYNIAGQQAKAHKLVIKASATGTMVKVNDATSKILFNETVAANTEKTIEIPANTTAVNVQFGTVANGTVSLDGQAVAINNLPTTPAPTTWNLLLNFNK</sequence>
<evidence type="ECO:0000313" key="3">
    <source>
        <dbReference type="EMBL" id="PVY84226.1"/>
    </source>
</evidence>
<name>A0A2U1D966_9LACO</name>
<feature type="region of interest" description="Disordered" evidence="1">
    <location>
        <begin position="147"/>
        <end position="178"/>
    </location>
</feature>
<proteinExistence type="predicted"/>
<dbReference type="AlphaFoldDB" id="A0A2U1D966"/>
<evidence type="ECO:0000256" key="1">
    <source>
        <dbReference type="SAM" id="MobiDB-lite"/>
    </source>
</evidence>
<accession>A0A2U1D966</accession>
<dbReference type="InterPro" id="IPR050400">
    <property type="entry name" value="Bact_Cytoskel_RodZ"/>
</dbReference>
<evidence type="ECO:0000313" key="4">
    <source>
        <dbReference type="Proteomes" id="UP000245433"/>
    </source>
</evidence>
<dbReference type="PANTHER" id="PTHR34475">
    <property type="match status" value="1"/>
</dbReference>